<dbReference type="RefSeq" id="WP_182545886.1">
    <property type="nucleotide sequence ID" value="NZ_JACGWZ010000006.1"/>
</dbReference>
<reference evidence="2 3" key="1">
    <citation type="submission" date="2020-07" db="EMBL/GenBank/DDBJ databases">
        <title>Sequencing the genomes of 1000 actinobacteria strains.</title>
        <authorList>
            <person name="Klenk H.-P."/>
        </authorList>
    </citation>
    <scope>NUCLEOTIDE SEQUENCE [LARGE SCALE GENOMIC DNA]</scope>
    <source>
        <strain evidence="2 3">DSM 45975</strain>
    </source>
</reference>
<proteinExistence type="predicted"/>
<evidence type="ECO:0000313" key="3">
    <source>
        <dbReference type="Proteomes" id="UP000569329"/>
    </source>
</evidence>
<gene>
    <name evidence="2" type="ORF">FHX42_004052</name>
</gene>
<dbReference type="AlphaFoldDB" id="A0A839E067"/>
<comment type="caution">
    <text evidence="2">The sequence shown here is derived from an EMBL/GenBank/DDBJ whole genome shotgun (WGS) entry which is preliminary data.</text>
</comment>
<accession>A0A839E067</accession>
<sequence length="300" mass="32758">MSKYKTTYLTVTLVAALAVTALVLTPHWGDREQQTPKKQHENHKKLAKDLPALRGRGGLVRAGPIDSGSASTNPDQLGTLRGTYTAARVLAAAGALDATPKWIRQSVKKATHRDDLPESDKITVALVCERLVMDCGDTVERGQRIAKKFPVPSTLTRQNMGKWTDAMVTRFEFGFECPETTVQLPNKDASELSEPWLHALELLGHVGCEKQLRKLVDPEKLMARTSRSMESGKLVVASRSWYTATLAGAQPNREESRRIHNEVQEFRASGTPGLFSSSPEGAANIDATLAGYTLLGLTAP</sequence>
<evidence type="ECO:0000313" key="2">
    <source>
        <dbReference type="EMBL" id="MBA8826673.1"/>
    </source>
</evidence>
<keyword evidence="3" id="KW-1185">Reference proteome</keyword>
<organism evidence="2 3">
    <name type="scientific">Halosaccharopolyspora lacisalsi</name>
    <dbReference type="NCBI Taxonomy" id="1000566"/>
    <lineage>
        <taxon>Bacteria</taxon>
        <taxon>Bacillati</taxon>
        <taxon>Actinomycetota</taxon>
        <taxon>Actinomycetes</taxon>
        <taxon>Pseudonocardiales</taxon>
        <taxon>Pseudonocardiaceae</taxon>
        <taxon>Halosaccharopolyspora</taxon>
    </lineage>
</organism>
<name>A0A839E067_9PSEU</name>
<protein>
    <submittedName>
        <fullName evidence="2">Uncharacterized protein</fullName>
    </submittedName>
</protein>
<dbReference type="Proteomes" id="UP000569329">
    <property type="component" value="Unassembled WGS sequence"/>
</dbReference>
<dbReference type="EMBL" id="JACGWZ010000006">
    <property type="protein sequence ID" value="MBA8826673.1"/>
    <property type="molecule type" value="Genomic_DNA"/>
</dbReference>
<feature type="region of interest" description="Disordered" evidence="1">
    <location>
        <begin position="30"/>
        <end position="50"/>
    </location>
</feature>
<feature type="compositionally biased region" description="Basic and acidic residues" evidence="1">
    <location>
        <begin position="30"/>
        <end position="39"/>
    </location>
</feature>
<evidence type="ECO:0000256" key="1">
    <source>
        <dbReference type="SAM" id="MobiDB-lite"/>
    </source>
</evidence>